<dbReference type="GeneID" id="58978091"/>
<protein>
    <submittedName>
        <fullName evidence="2">Uncharacterized protein</fullName>
    </submittedName>
</protein>
<name>A0A9E7UH99_METWO</name>
<organism evidence="2">
    <name type="scientific">Methanothermobacter wolfeii</name>
    <name type="common">Methanobacterium wolfei</name>
    <dbReference type="NCBI Taxonomy" id="145261"/>
    <lineage>
        <taxon>Archaea</taxon>
        <taxon>Methanobacteriati</taxon>
        <taxon>Methanobacteriota</taxon>
        <taxon>Methanomada group</taxon>
        <taxon>Methanobacteria</taxon>
        <taxon>Methanobacteriales</taxon>
        <taxon>Methanobacteriaceae</taxon>
        <taxon>Methanothermobacter</taxon>
    </lineage>
</organism>
<dbReference type="AlphaFoldDB" id="A0A9E7UH99"/>
<reference evidence="1 3" key="2">
    <citation type="submission" date="2023-12" db="EMBL/GenBank/DDBJ databases">
        <title>Phenotypic and Genomic Characterization of Methanothermobacter wolfeii Strain BSEL, a CO2-Capturing Archaeon with Minimal Nutrient Requirements.</title>
        <authorList>
            <person name="Ale Enriquez F."/>
            <person name="Ahring B.K."/>
        </authorList>
    </citation>
    <scope>NUCLEOTIDE SEQUENCE [LARGE SCALE GENOMIC DNA]</scope>
    <source>
        <strain evidence="1 3">BSEL-1</strain>
    </source>
</reference>
<dbReference type="Proteomes" id="UP001065373">
    <property type="component" value="Chromosome"/>
</dbReference>
<evidence type="ECO:0000313" key="1">
    <source>
        <dbReference type="EMBL" id="MEJ8543654.1"/>
    </source>
</evidence>
<dbReference type="Proteomes" id="UP001369247">
    <property type="component" value="Unassembled WGS sequence"/>
</dbReference>
<reference evidence="2" key="1">
    <citation type="submission" date="2022-09" db="EMBL/GenBank/DDBJ databases">
        <title>Characterization of three MwoI isoschizomers from sequenced genome and metagenomes.</title>
        <authorList>
            <person name="Fomenkov A."/>
            <person name="Xu S.Y."/>
            <person name="Roberts R.J."/>
        </authorList>
    </citation>
    <scope>NUCLEOTIDE SEQUENCE</scope>
    <source>
        <strain evidence="2">DSM 2970</strain>
    </source>
</reference>
<proteinExistence type="predicted"/>
<accession>A0A9E7UH99</accession>
<dbReference type="EMBL" id="CP104550">
    <property type="protein sequence ID" value="UXH32134.1"/>
    <property type="molecule type" value="Genomic_DNA"/>
</dbReference>
<gene>
    <name evidence="2" type="ORF">N5910_02240</name>
    <name evidence="1" type="ORF">U2150_09155</name>
</gene>
<dbReference type="EMBL" id="JAXUHJ010000014">
    <property type="protein sequence ID" value="MEJ8543654.1"/>
    <property type="molecule type" value="Genomic_DNA"/>
</dbReference>
<dbReference type="RefSeq" id="WP_191216383.1">
    <property type="nucleotide sequence ID" value="NZ_CP104550.1"/>
</dbReference>
<evidence type="ECO:0000313" key="2">
    <source>
        <dbReference type="EMBL" id="UXH32134.1"/>
    </source>
</evidence>
<keyword evidence="3" id="KW-1185">Reference proteome</keyword>
<sequence length="182" mass="20785">MPRKYNIDRVILEILQDGDLSRSEIGNKIRSEHGFNVTDKTVNEAIFKLLKNNRITVTGYDLSIYDGVERVQSLKPDGIVFGIVQRDPIEMNILIRKLESENLHESESALKRLKKIFMAKTAEMGVDAEGIFRMIINEILSLEPDQRRVITQKLAVALSDDEEAAEQLKHLITYFEIRAGTL</sequence>
<evidence type="ECO:0000313" key="3">
    <source>
        <dbReference type="Proteomes" id="UP001369247"/>
    </source>
</evidence>